<dbReference type="WBParaSite" id="PS1159_v2.g16362.t1">
    <property type="protein sequence ID" value="PS1159_v2.g16362.t1"/>
    <property type="gene ID" value="PS1159_v2.g16362"/>
</dbReference>
<accession>A0AC35FDM7</accession>
<protein>
    <submittedName>
        <fullName evidence="2">Protein kinase domain-containing protein</fullName>
    </submittedName>
</protein>
<proteinExistence type="predicted"/>
<sequence length="340" mass="39131">MLELKFAWALQGGFAPKEIEETVEKWKKMFIDEKFVEVCFDKIRGRGSSSIIYEAVLHTQSPLLITSKIMNGGIITKKQSENNNKNNEKVVIKIVNKFGHDDFEQILREVNAALKIGIHKHICCLLGWSLYLTTHALIYECVDGYDLHTWLKLYANALGLITEMQIAKILWQISDGMEHISAVGIVHRDLAARNILLTKALEIKITDFGLASICNKQFIYQAQINRRLPIRWMAPESLGSRLFSEASDIWSFGVLIWEVFTFGDVPYNTMEEGEDIVDFICSGNTLVLPYKTGQIWQILTRDCWKLNRDERPNFKAIRNLIGQFLEEKTINYGYLRCKSE</sequence>
<evidence type="ECO:0000313" key="1">
    <source>
        <dbReference type="Proteomes" id="UP000887580"/>
    </source>
</evidence>
<dbReference type="Proteomes" id="UP000887580">
    <property type="component" value="Unplaced"/>
</dbReference>
<reference evidence="2" key="1">
    <citation type="submission" date="2022-11" db="UniProtKB">
        <authorList>
            <consortium name="WormBaseParasite"/>
        </authorList>
    </citation>
    <scope>IDENTIFICATION</scope>
</reference>
<organism evidence="1 2">
    <name type="scientific">Panagrolaimus sp. PS1159</name>
    <dbReference type="NCBI Taxonomy" id="55785"/>
    <lineage>
        <taxon>Eukaryota</taxon>
        <taxon>Metazoa</taxon>
        <taxon>Ecdysozoa</taxon>
        <taxon>Nematoda</taxon>
        <taxon>Chromadorea</taxon>
        <taxon>Rhabditida</taxon>
        <taxon>Tylenchina</taxon>
        <taxon>Panagrolaimomorpha</taxon>
        <taxon>Panagrolaimoidea</taxon>
        <taxon>Panagrolaimidae</taxon>
        <taxon>Panagrolaimus</taxon>
    </lineage>
</organism>
<evidence type="ECO:0000313" key="2">
    <source>
        <dbReference type="WBParaSite" id="PS1159_v2.g16362.t1"/>
    </source>
</evidence>
<name>A0AC35FDM7_9BILA</name>